<dbReference type="GO" id="GO:0004151">
    <property type="term" value="F:dihydroorotase activity"/>
    <property type="evidence" value="ECO:0007669"/>
    <property type="project" value="UniProtKB-EC"/>
</dbReference>
<keyword evidence="4" id="KW-0479">Metal-binding</keyword>
<dbReference type="PANTHER" id="PTHR43137:SF1">
    <property type="entry name" value="DIHYDROOROTASE"/>
    <property type="match status" value="1"/>
</dbReference>
<name>A0A1Y2EX29_9BASI</name>
<dbReference type="GO" id="GO:0046872">
    <property type="term" value="F:metal ion binding"/>
    <property type="evidence" value="ECO:0007669"/>
    <property type="project" value="UniProtKB-KW"/>
</dbReference>
<dbReference type="InterPro" id="IPR006680">
    <property type="entry name" value="Amidohydro-rel"/>
</dbReference>
<protein>
    <recommendedName>
        <fullName evidence="3">dihydroorotase</fullName>
        <ecNumber evidence="3">3.5.2.3</ecNumber>
    </recommendedName>
</protein>
<keyword evidence="5" id="KW-0378">Hydrolase</keyword>
<dbReference type="InterPro" id="IPR002195">
    <property type="entry name" value="Dihydroorotase_CS"/>
</dbReference>
<dbReference type="EC" id="3.5.2.3" evidence="3"/>
<reference evidence="9 10" key="1">
    <citation type="submission" date="2016-07" db="EMBL/GenBank/DDBJ databases">
        <title>Pervasive Adenine N6-methylation of Active Genes in Fungi.</title>
        <authorList>
            <consortium name="DOE Joint Genome Institute"/>
            <person name="Mondo S.J."/>
            <person name="Dannebaum R.O."/>
            <person name="Kuo R.C."/>
            <person name="Labutti K."/>
            <person name="Haridas S."/>
            <person name="Kuo A."/>
            <person name="Salamov A."/>
            <person name="Ahrendt S.R."/>
            <person name="Lipzen A."/>
            <person name="Sullivan W."/>
            <person name="Andreopoulos W.B."/>
            <person name="Clum A."/>
            <person name="Lindquist E."/>
            <person name="Daum C."/>
            <person name="Ramamoorthy G.K."/>
            <person name="Gryganskyi A."/>
            <person name="Culley D."/>
            <person name="Magnuson J.K."/>
            <person name="James T.Y."/>
            <person name="O'Malley M.A."/>
            <person name="Stajich J.E."/>
            <person name="Spatafora J.W."/>
            <person name="Visel A."/>
            <person name="Grigoriev I.V."/>
        </authorList>
    </citation>
    <scope>NUCLEOTIDE SEQUENCE [LARGE SCALE GENOMIC DNA]</scope>
    <source>
        <strain evidence="9 10">62-1032</strain>
    </source>
</reference>
<evidence type="ECO:0000313" key="9">
    <source>
        <dbReference type="EMBL" id="ORY75686.1"/>
    </source>
</evidence>
<evidence type="ECO:0000256" key="2">
    <source>
        <dbReference type="ARBA" id="ARBA00005631"/>
    </source>
</evidence>
<proteinExistence type="inferred from homology"/>
<keyword evidence="7" id="KW-0665">Pyrimidine biosynthesis</keyword>
<dbReference type="InterPro" id="IPR032466">
    <property type="entry name" value="Metal_Hydrolase"/>
</dbReference>
<dbReference type="Proteomes" id="UP000193467">
    <property type="component" value="Unassembled WGS sequence"/>
</dbReference>
<gene>
    <name evidence="9" type="ORF">BCR35DRAFT_306210</name>
</gene>
<dbReference type="GO" id="GO:0005737">
    <property type="term" value="C:cytoplasm"/>
    <property type="evidence" value="ECO:0007669"/>
    <property type="project" value="TreeGrafter"/>
</dbReference>
<feature type="domain" description="Amidohydrolase-related" evidence="8">
    <location>
        <begin position="9"/>
        <end position="261"/>
    </location>
</feature>
<evidence type="ECO:0000313" key="10">
    <source>
        <dbReference type="Proteomes" id="UP000193467"/>
    </source>
</evidence>
<dbReference type="InterPro" id="IPR004721">
    <property type="entry name" value="DHOdimr"/>
</dbReference>
<organism evidence="9 10">
    <name type="scientific">Leucosporidium creatinivorum</name>
    <dbReference type="NCBI Taxonomy" id="106004"/>
    <lineage>
        <taxon>Eukaryota</taxon>
        <taxon>Fungi</taxon>
        <taxon>Dikarya</taxon>
        <taxon>Basidiomycota</taxon>
        <taxon>Pucciniomycotina</taxon>
        <taxon>Microbotryomycetes</taxon>
        <taxon>Leucosporidiales</taxon>
        <taxon>Leucosporidium</taxon>
    </lineage>
</organism>
<comment type="pathway">
    <text evidence="1">Pyrimidine metabolism; UMP biosynthesis via de novo pathway; (S)-dihydroorotate from bicarbonate: step 3/3.</text>
</comment>
<evidence type="ECO:0000256" key="6">
    <source>
        <dbReference type="ARBA" id="ARBA00022833"/>
    </source>
</evidence>
<dbReference type="GO" id="GO:0006207">
    <property type="term" value="P:'de novo' pyrimidine nucleobase biosynthetic process"/>
    <property type="evidence" value="ECO:0007669"/>
    <property type="project" value="TreeGrafter"/>
</dbReference>
<dbReference type="InParanoid" id="A0A1Y2EX29"/>
<dbReference type="HAMAP" id="MF_00219">
    <property type="entry name" value="PyrC_classII"/>
    <property type="match status" value="1"/>
</dbReference>
<comment type="caution">
    <text evidence="9">The sequence shown here is derived from an EMBL/GenBank/DDBJ whole genome shotgun (WGS) entry which is preliminary data.</text>
</comment>
<dbReference type="PANTHER" id="PTHR43137">
    <property type="entry name" value="DIHYDROOROTASE"/>
    <property type="match status" value="1"/>
</dbReference>
<sequence>MATSLLRLPSPFDAHVHLRQGALMRLVTPHVQQGGIKMAYVMPNLVPPVTTPSHALSYLKELQALSPNTHFLPSMYLTTNLTPAQIREAHAGGVVGVKSYPRGVTTNSEGGVGMEGYGVFDEVFAEMEKVDMILNLHGEVPSDVDGDGCCVLNAEPRFLPHLLEIHRKFPKLRIVLEHCTTAAAVECVKTLPPNVCATITPHHLALTIDHAVSSPLHFCKPVAKYPSDRAALRAVIREGHPQFFLGSDSAPHPSGNKMPTMKVLRSTLDGGIDEVTLPSPCAAGIYTSDNLIPLVATIFESSDIPLERMSGFVSEFGRRFYGFAAKPEDEVVIRRIGEGKVIKKAYQFERDGDAGREYVVPFMAGEKLNWEIVEA</sequence>
<dbReference type="Gene3D" id="3.20.20.140">
    <property type="entry name" value="Metal-dependent hydrolases"/>
    <property type="match status" value="1"/>
</dbReference>
<evidence type="ECO:0000259" key="8">
    <source>
        <dbReference type="Pfam" id="PF01979"/>
    </source>
</evidence>
<accession>A0A1Y2EX29</accession>
<dbReference type="AlphaFoldDB" id="A0A1Y2EX29"/>
<evidence type="ECO:0000256" key="3">
    <source>
        <dbReference type="ARBA" id="ARBA00012860"/>
    </source>
</evidence>
<evidence type="ECO:0000256" key="5">
    <source>
        <dbReference type="ARBA" id="ARBA00022801"/>
    </source>
</evidence>
<dbReference type="PROSITE" id="PS00483">
    <property type="entry name" value="DIHYDROOROTASE_2"/>
    <property type="match status" value="1"/>
</dbReference>
<evidence type="ECO:0000256" key="1">
    <source>
        <dbReference type="ARBA" id="ARBA00004880"/>
    </source>
</evidence>
<evidence type="ECO:0000256" key="4">
    <source>
        <dbReference type="ARBA" id="ARBA00022723"/>
    </source>
</evidence>
<dbReference type="Pfam" id="PF01979">
    <property type="entry name" value="Amidohydro_1"/>
    <property type="match status" value="1"/>
</dbReference>
<dbReference type="PROSITE" id="PS00482">
    <property type="entry name" value="DIHYDROOROTASE_1"/>
    <property type="match status" value="1"/>
</dbReference>
<dbReference type="PIRSF" id="PIRSF001237">
    <property type="entry name" value="DHOdimr"/>
    <property type="match status" value="1"/>
</dbReference>
<evidence type="ECO:0000256" key="7">
    <source>
        <dbReference type="ARBA" id="ARBA00022975"/>
    </source>
</evidence>
<dbReference type="GO" id="GO:0044205">
    <property type="term" value="P:'de novo' UMP biosynthetic process"/>
    <property type="evidence" value="ECO:0007669"/>
    <property type="project" value="UniProtKB-UniPathway"/>
</dbReference>
<dbReference type="EMBL" id="MCGR01000037">
    <property type="protein sequence ID" value="ORY75686.1"/>
    <property type="molecule type" value="Genomic_DNA"/>
</dbReference>
<dbReference type="STRING" id="106004.A0A1Y2EX29"/>
<dbReference type="SUPFAM" id="SSF51556">
    <property type="entry name" value="Metallo-dependent hydrolases"/>
    <property type="match status" value="1"/>
</dbReference>
<dbReference type="OrthoDB" id="1670005at2759"/>
<dbReference type="FunCoup" id="A0A1Y2EX29">
    <property type="interactions" value="273"/>
</dbReference>
<dbReference type="UniPathway" id="UPA00070">
    <property type="reaction ID" value="UER00117"/>
</dbReference>
<keyword evidence="6" id="KW-0862">Zinc</keyword>
<comment type="similarity">
    <text evidence="2">Belongs to the metallo-dependent hydrolases superfamily. DHOase family. Class II DHOase subfamily.</text>
</comment>
<keyword evidence="10" id="KW-1185">Reference proteome</keyword>